<dbReference type="OrthoDB" id="3425679at2"/>
<keyword evidence="3" id="KW-1185">Reference proteome</keyword>
<dbReference type="AlphaFoldDB" id="A0A1V3C6R4"/>
<evidence type="ECO:0000313" key="3">
    <source>
        <dbReference type="Proteomes" id="UP000189004"/>
    </source>
</evidence>
<sequence>MNTSQTGAASAAAPASASPAGSRPVPGDRWVRRAGRAVLRPFRPVDEVADAIALGTRLQRPTSTGRRIVVDDLGSGADAAVVTALVARSLAHFRHDRVLAVDATARGPALAERLGADGAGDLDGVDSASFDSVRDSLGEVTARLWTVRAAPDGAGAYMSGLLPISRFFGVTLVAGESGGSFVEAVGSGAHARVRVVRATRDAALRVGRELDALVRSGRQEEMERTVVVLFEERRREDPGLDVARTARVISESGAGVIVLPYDRHLAQGTSVYPRLIGEATHRTVQLVAAEALDRAVGGAGFGRARAEGGE</sequence>
<feature type="compositionally biased region" description="Low complexity" evidence="1">
    <location>
        <begin position="7"/>
        <end position="22"/>
    </location>
</feature>
<dbReference type="EMBL" id="MCOK01000001">
    <property type="protein sequence ID" value="OOC56338.1"/>
    <property type="molecule type" value="Genomic_DNA"/>
</dbReference>
<dbReference type="RefSeq" id="WP_077692780.1">
    <property type="nucleotide sequence ID" value="NZ_MCOK01000001.1"/>
</dbReference>
<proteinExistence type="predicted"/>
<reference evidence="3" key="1">
    <citation type="submission" date="2016-08" db="EMBL/GenBank/DDBJ databases">
        <authorList>
            <person name="Tokovenko B."/>
            <person name="Kalinowski J."/>
        </authorList>
    </citation>
    <scope>NUCLEOTIDE SEQUENCE [LARGE SCALE GENOMIC DNA]</scope>
    <source>
        <strain evidence="3">UTMC102</strain>
    </source>
</reference>
<dbReference type="Proteomes" id="UP000189004">
    <property type="component" value="Unassembled WGS sequence"/>
</dbReference>
<feature type="region of interest" description="Disordered" evidence="1">
    <location>
        <begin position="1"/>
        <end position="28"/>
    </location>
</feature>
<evidence type="ECO:0000313" key="2">
    <source>
        <dbReference type="EMBL" id="OOC56338.1"/>
    </source>
</evidence>
<protein>
    <submittedName>
        <fullName evidence="2">ATPase</fullName>
    </submittedName>
</protein>
<accession>A0A1V3C6R4</accession>
<name>A0A1V3C6R4_9ACTN</name>
<comment type="caution">
    <text evidence="2">The sequence shown here is derived from an EMBL/GenBank/DDBJ whole genome shotgun (WGS) entry which is preliminary data.</text>
</comment>
<organism evidence="2 3">
    <name type="scientific">Nocardiopsis sinuspersici</name>
    <dbReference type="NCBI Taxonomy" id="501010"/>
    <lineage>
        <taxon>Bacteria</taxon>
        <taxon>Bacillati</taxon>
        <taxon>Actinomycetota</taxon>
        <taxon>Actinomycetes</taxon>
        <taxon>Streptosporangiales</taxon>
        <taxon>Nocardiopsidaceae</taxon>
        <taxon>Nocardiopsis</taxon>
    </lineage>
</organism>
<evidence type="ECO:0000256" key="1">
    <source>
        <dbReference type="SAM" id="MobiDB-lite"/>
    </source>
</evidence>
<gene>
    <name evidence="2" type="ORF">NOSIN_22995</name>
</gene>
<dbReference type="STRING" id="501010.NOSIN_22995"/>